<evidence type="ECO:0000256" key="4">
    <source>
        <dbReference type="ARBA" id="ARBA00022801"/>
    </source>
</evidence>
<dbReference type="Gramene" id="CMO161CT">
    <property type="protein sequence ID" value="CMO161CT"/>
    <property type="gene ID" value="CMO161C"/>
</dbReference>
<dbReference type="OrthoDB" id="10621904at2759"/>
<evidence type="ECO:0000256" key="3">
    <source>
        <dbReference type="ARBA" id="ARBA00022759"/>
    </source>
</evidence>
<dbReference type="Gene3D" id="3.30.230.10">
    <property type="match status" value="1"/>
</dbReference>
<dbReference type="AlphaFoldDB" id="M1V9H6"/>
<feature type="region of interest" description="Disordered" evidence="6">
    <location>
        <begin position="210"/>
        <end position="266"/>
    </location>
</feature>
<dbReference type="EMBL" id="AP006497">
    <property type="protein sequence ID" value="BAM81524.1"/>
    <property type="molecule type" value="Genomic_DNA"/>
</dbReference>
<dbReference type="GO" id="GO:0004526">
    <property type="term" value="F:ribonuclease P activity"/>
    <property type="evidence" value="ECO:0007669"/>
    <property type="project" value="InterPro"/>
</dbReference>
<evidence type="ECO:0000313" key="7">
    <source>
        <dbReference type="EMBL" id="BAM81524.1"/>
    </source>
</evidence>
<proteinExistence type="predicted"/>
<evidence type="ECO:0000256" key="6">
    <source>
        <dbReference type="SAM" id="MobiDB-lite"/>
    </source>
</evidence>
<dbReference type="KEGG" id="cme:CYME_CMO161C"/>
<sequence>MAFGVVPQTPRQQPSFFRSRTTCCFVQRTAQSSPAVLRAASALSWNEGGAQRPLWFVPPATGGQSKHCASGSLLIAASDGKPAHTNLNRQRSGPAYRPSRDTRRGGHHRAGGRPQARRSEQQCFVLVANPCRRPTQRPIIEVRASKAVFGKRATVRTRARRRLRAAARQVLVIWGRSDFSYVIHGLPECLFVSWKDLLQEMMEALQRSGCAHEKARAPPRLPQHPHDASSSSNGQASAAESTKDGSPAAQLTQTDEKPTTDAFRRQ</sequence>
<dbReference type="RefSeq" id="XP_005537560.1">
    <property type="nucleotide sequence ID" value="XM_005537503.1"/>
</dbReference>
<dbReference type="InterPro" id="IPR014721">
    <property type="entry name" value="Ribsml_uS5_D2-typ_fold_subgr"/>
</dbReference>
<keyword evidence="3" id="KW-0255">Endonuclease</keyword>
<keyword evidence="2" id="KW-0540">Nuclease</keyword>
<dbReference type="Pfam" id="PF00825">
    <property type="entry name" value="Ribonuclease_P"/>
    <property type="match status" value="1"/>
</dbReference>
<protein>
    <submittedName>
        <fullName evidence="7">Uncharacterized protein</fullName>
    </submittedName>
</protein>
<feature type="region of interest" description="Disordered" evidence="6">
    <location>
        <begin position="79"/>
        <end position="118"/>
    </location>
</feature>
<accession>M1V9H6</accession>
<keyword evidence="1" id="KW-0819">tRNA processing</keyword>
<feature type="compositionally biased region" description="Low complexity" evidence="6">
    <location>
        <begin position="228"/>
        <end position="240"/>
    </location>
</feature>
<dbReference type="Proteomes" id="UP000007014">
    <property type="component" value="Chromosome 15"/>
</dbReference>
<evidence type="ECO:0000256" key="5">
    <source>
        <dbReference type="ARBA" id="ARBA00022884"/>
    </source>
</evidence>
<keyword evidence="4" id="KW-0378">Hydrolase</keyword>
<dbReference type="GO" id="GO:0000049">
    <property type="term" value="F:tRNA binding"/>
    <property type="evidence" value="ECO:0007669"/>
    <property type="project" value="InterPro"/>
</dbReference>
<name>M1V9H6_CYAM1</name>
<keyword evidence="5" id="KW-0694">RNA-binding</keyword>
<evidence type="ECO:0000313" key="8">
    <source>
        <dbReference type="Proteomes" id="UP000007014"/>
    </source>
</evidence>
<organism evidence="7 8">
    <name type="scientific">Cyanidioschyzon merolae (strain NIES-3377 / 10D)</name>
    <name type="common">Unicellular red alga</name>
    <dbReference type="NCBI Taxonomy" id="280699"/>
    <lineage>
        <taxon>Eukaryota</taxon>
        <taxon>Rhodophyta</taxon>
        <taxon>Bangiophyceae</taxon>
        <taxon>Cyanidiales</taxon>
        <taxon>Cyanidiaceae</taxon>
        <taxon>Cyanidioschyzon</taxon>
    </lineage>
</organism>
<dbReference type="InterPro" id="IPR000100">
    <property type="entry name" value="RNase_P"/>
</dbReference>
<dbReference type="GeneID" id="16995675"/>
<feature type="compositionally biased region" description="Basic and acidic residues" evidence="6">
    <location>
        <begin position="254"/>
        <end position="266"/>
    </location>
</feature>
<reference evidence="7 8" key="2">
    <citation type="journal article" date="2007" name="BMC Biol.">
        <title>A 100%-complete sequence reveals unusually simple genomic features in the hot-spring red alga Cyanidioschyzon merolae.</title>
        <authorList>
            <person name="Nozaki H."/>
            <person name="Takano H."/>
            <person name="Misumi O."/>
            <person name="Terasawa K."/>
            <person name="Matsuzaki M."/>
            <person name="Maruyama S."/>
            <person name="Nishida K."/>
            <person name="Yagisawa F."/>
            <person name="Yoshida Y."/>
            <person name="Fujiwara T."/>
            <person name="Takio S."/>
            <person name="Tamura K."/>
            <person name="Chung S.J."/>
            <person name="Nakamura S."/>
            <person name="Kuroiwa H."/>
            <person name="Tanaka K."/>
            <person name="Sato N."/>
            <person name="Kuroiwa T."/>
        </authorList>
    </citation>
    <scope>NUCLEOTIDE SEQUENCE [LARGE SCALE GENOMIC DNA]</scope>
    <source>
        <strain evidence="7 8">10D</strain>
    </source>
</reference>
<evidence type="ECO:0000256" key="2">
    <source>
        <dbReference type="ARBA" id="ARBA00022722"/>
    </source>
</evidence>
<evidence type="ECO:0000256" key="1">
    <source>
        <dbReference type="ARBA" id="ARBA00022694"/>
    </source>
</evidence>
<dbReference type="SUPFAM" id="SSF54211">
    <property type="entry name" value="Ribosomal protein S5 domain 2-like"/>
    <property type="match status" value="1"/>
</dbReference>
<reference evidence="7 8" key="1">
    <citation type="journal article" date="2004" name="Nature">
        <title>Genome sequence of the ultrasmall unicellular red alga Cyanidioschyzon merolae 10D.</title>
        <authorList>
            <person name="Matsuzaki M."/>
            <person name="Misumi O."/>
            <person name="Shin-i T."/>
            <person name="Maruyama S."/>
            <person name="Takahara M."/>
            <person name="Miyagishima S."/>
            <person name="Mori T."/>
            <person name="Nishida K."/>
            <person name="Yagisawa F."/>
            <person name="Nishida K."/>
            <person name="Yoshida Y."/>
            <person name="Nishimura Y."/>
            <person name="Nakao S."/>
            <person name="Kobayashi T."/>
            <person name="Momoyama Y."/>
            <person name="Higashiyama T."/>
            <person name="Minoda A."/>
            <person name="Sano M."/>
            <person name="Nomoto H."/>
            <person name="Oishi K."/>
            <person name="Hayashi H."/>
            <person name="Ohta F."/>
            <person name="Nishizaka S."/>
            <person name="Haga S."/>
            <person name="Miura S."/>
            <person name="Morishita T."/>
            <person name="Kabeya Y."/>
            <person name="Terasawa K."/>
            <person name="Suzuki Y."/>
            <person name="Ishii Y."/>
            <person name="Asakawa S."/>
            <person name="Takano H."/>
            <person name="Ohta N."/>
            <person name="Kuroiwa H."/>
            <person name="Tanaka K."/>
            <person name="Shimizu N."/>
            <person name="Sugano S."/>
            <person name="Sato N."/>
            <person name="Nozaki H."/>
            <person name="Ogasawara N."/>
            <person name="Kohara Y."/>
            <person name="Kuroiwa T."/>
        </authorList>
    </citation>
    <scope>NUCLEOTIDE SEQUENCE [LARGE SCALE GENOMIC DNA]</scope>
    <source>
        <strain evidence="7 8">10D</strain>
    </source>
</reference>
<dbReference type="InterPro" id="IPR020568">
    <property type="entry name" value="Ribosomal_Su5_D2-typ_SF"/>
</dbReference>
<dbReference type="HOGENOM" id="CLU_1047169_0_0_1"/>
<keyword evidence="8" id="KW-1185">Reference proteome</keyword>
<gene>
    <name evidence="7" type="ORF">CYME_CMO161C</name>
</gene>
<dbReference type="GO" id="GO:0008033">
    <property type="term" value="P:tRNA processing"/>
    <property type="evidence" value="ECO:0007669"/>
    <property type="project" value="UniProtKB-KW"/>
</dbReference>